<name>A0A1Y6DBG3_9GAMM</name>
<dbReference type="AlphaFoldDB" id="A0A1Y6DBG3"/>
<dbReference type="EMBL" id="FXAM01000001">
    <property type="protein sequence ID" value="SMF96965.1"/>
    <property type="molecule type" value="Genomic_DNA"/>
</dbReference>
<evidence type="ECO:0000313" key="1">
    <source>
        <dbReference type="EMBL" id="SMF96965.1"/>
    </source>
</evidence>
<dbReference type="InterPro" id="IPR011742">
    <property type="entry name" value="CRISPR-assoc_prot_TM1812"/>
</dbReference>
<protein>
    <submittedName>
        <fullName evidence="1">CRISPR-associated protein, TM1812 family</fullName>
    </submittedName>
</protein>
<keyword evidence="2" id="KW-1185">Reference proteome</keyword>
<proteinExistence type="predicted"/>
<dbReference type="Proteomes" id="UP000192923">
    <property type="component" value="Unassembled WGS sequence"/>
</dbReference>
<accession>A0A1Y6DBG3</accession>
<dbReference type="NCBIfam" id="TIGR02221">
    <property type="entry name" value="cas_TM1812"/>
    <property type="match status" value="1"/>
</dbReference>
<organism evidence="1 2">
    <name type="scientific">Methylomagnum ishizawai</name>
    <dbReference type="NCBI Taxonomy" id="1760988"/>
    <lineage>
        <taxon>Bacteria</taxon>
        <taxon>Pseudomonadati</taxon>
        <taxon>Pseudomonadota</taxon>
        <taxon>Gammaproteobacteria</taxon>
        <taxon>Methylococcales</taxon>
        <taxon>Methylococcaceae</taxon>
        <taxon>Methylomagnum</taxon>
    </lineage>
</organism>
<dbReference type="SUPFAM" id="SSF160980">
    <property type="entry name" value="SSO1389-like"/>
    <property type="match status" value="1"/>
</dbReference>
<gene>
    <name evidence="1" type="ORF">SAMN02949497_4379</name>
</gene>
<reference evidence="1 2" key="1">
    <citation type="submission" date="2016-12" db="EMBL/GenBank/DDBJ databases">
        <authorList>
            <person name="Song W.-J."/>
            <person name="Kurnit D.M."/>
        </authorList>
    </citation>
    <scope>NUCLEOTIDE SEQUENCE [LARGE SCALE GENOMIC DNA]</scope>
    <source>
        <strain evidence="1 2">175</strain>
    </source>
</reference>
<dbReference type="RefSeq" id="WP_085215802.1">
    <property type="nucleotide sequence ID" value="NZ_FXAM01000001.1"/>
</dbReference>
<dbReference type="STRING" id="1760988.SAMN02949497_4379"/>
<dbReference type="InterPro" id="IPR013383">
    <property type="entry name" value="CRISPR-assoc_prot_DxTHG_CS"/>
</dbReference>
<evidence type="ECO:0000313" key="2">
    <source>
        <dbReference type="Proteomes" id="UP000192923"/>
    </source>
</evidence>
<dbReference type="OrthoDB" id="5793884at2"/>
<sequence length="409" mass="45506">MARILVSFLGKVAKDKGGTYKTTAYDLDGQTYATPFFALALTRHHAADTLRILGTAGSMWDVLSVELEPDSIDSPAWDALERAVAADAVTQDHLDAVAPLLDRPGRPRHQLRLIPYGADERGQVEILRILAEGFGPGDRLLLDVTHGLRHLPMLGLISAFYLRAVAGAEVGGIYYAPYEREREGATPALRLDGLMNLYEWLRALECFNKDGDYGVFGGLLQADGLRGDLLTEAAFLERVAVAPNAKRKLDSFMQDQGEPASPAGRLFLPVLEQRIDWRRGRDRAAWEGRLARNYLERGDYLRAAQFGFEARISGRVIGNRGDPGHYDRDRQDAEMELEQRTKDDRLNPQAPGNFITLKNLRNALSHGLRAKVDAPGFATRKTAEFIEHLLGDEAKLRDWLTACFRDLPG</sequence>
<dbReference type="NCBIfam" id="TIGR02549">
    <property type="entry name" value="CRISPR_DxTHG"/>
    <property type="match status" value="1"/>
</dbReference>